<dbReference type="AlphaFoldDB" id="Q4V492"/>
<proteinExistence type="evidence at transcript level"/>
<dbReference type="EMBL" id="BT023114">
    <property type="protein sequence ID" value="AAY55530.1"/>
    <property type="molecule type" value="mRNA"/>
</dbReference>
<evidence type="ECO:0000313" key="1">
    <source>
        <dbReference type="EMBL" id="AAY55530.1"/>
    </source>
</evidence>
<accession>Q4V492</accession>
<reference evidence="1" key="1">
    <citation type="submission" date="2005-05" db="EMBL/GenBank/DDBJ databases">
        <authorList>
            <person name="Stapleton M."/>
            <person name="Carlson J."/>
            <person name="Chavez C."/>
            <person name="Frise E."/>
            <person name="George R."/>
            <person name="Pacleb J."/>
            <person name="Park S."/>
            <person name="Wan K."/>
            <person name="Yu C."/>
            <person name="Celniker S."/>
        </authorList>
    </citation>
    <scope>NUCLEOTIDE SEQUENCE</scope>
</reference>
<organism evidence="1">
    <name type="scientific">Drosophila melanogaster</name>
    <name type="common">Fruit fly</name>
    <dbReference type="NCBI Taxonomy" id="7227"/>
    <lineage>
        <taxon>Eukaryota</taxon>
        <taxon>Metazoa</taxon>
        <taxon>Ecdysozoa</taxon>
        <taxon>Arthropoda</taxon>
        <taxon>Hexapoda</taxon>
        <taxon>Insecta</taxon>
        <taxon>Pterygota</taxon>
        <taxon>Neoptera</taxon>
        <taxon>Endopterygota</taxon>
        <taxon>Diptera</taxon>
        <taxon>Brachycera</taxon>
        <taxon>Muscomorpha</taxon>
        <taxon>Ephydroidea</taxon>
        <taxon>Drosophilidae</taxon>
        <taxon>Drosophila</taxon>
        <taxon>Sophophora</taxon>
    </lineage>
</organism>
<protein>
    <submittedName>
        <fullName evidence="1">IP08721p</fullName>
    </submittedName>
</protein>
<sequence>MGRDFEKRLLQLLHFAFELTLIWRHSPAYHPTLSQVRCKVVQEAAVSAGHFEIPTTPAPSNEIWILERELDAVDPWKGGGARVRQPFTFGTCVWRTNTSELNYQTHLLSLCFVLRHY</sequence>
<name>Q4V492_DROME</name>